<dbReference type="GO" id="GO:0016705">
    <property type="term" value="F:oxidoreductase activity, acting on paired donors, with incorporation or reduction of molecular oxygen"/>
    <property type="evidence" value="ECO:0007669"/>
    <property type="project" value="InterPro"/>
</dbReference>
<dbReference type="CDD" id="cd01097">
    <property type="entry name" value="Tetrahydromethanopterin_reductase"/>
    <property type="match status" value="1"/>
</dbReference>
<dbReference type="InterPro" id="IPR011251">
    <property type="entry name" value="Luciferase-like_dom"/>
</dbReference>
<dbReference type="PANTHER" id="PTHR43244:SF1">
    <property type="entry name" value="5,10-METHYLENETETRAHYDROMETHANOPTERIN REDUCTASE"/>
    <property type="match status" value="1"/>
</dbReference>
<dbReference type="NCBIfam" id="TIGR03559">
    <property type="entry name" value="F420_Rv3520c"/>
    <property type="match status" value="1"/>
</dbReference>
<dbReference type="Proteomes" id="UP000597507">
    <property type="component" value="Unassembled WGS sequence"/>
</dbReference>
<evidence type="ECO:0000259" key="2">
    <source>
        <dbReference type="Pfam" id="PF00296"/>
    </source>
</evidence>
<dbReference type="InterPro" id="IPR019951">
    <property type="entry name" value="F420_OxRdatse_Rv3520c_pred"/>
</dbReference>
<evidence type="ECO:0000256" key="1">
    <source>
        <dbReference type="ARBA" id="ARBA00023002"/>
    </source>
</evidence>
<name>A0A8J3ECI1_9PROT</name>
<sequence>MRLGITIGMIRGARPRLEMDLVEEAERLGFHSVWCGEAYGTDAVTPIAWVLARTSRIRAGTGIMQIPARTPACAAMTAMTLQALSGNRFLCGVGPSGPQVVEGWHGVPFGSGLGRTREYIEIIRKILAREAPLEYEGKHYQIPYRGPGATGLGKPLKSICHAEPGIPIYTASISPAGLRLSGEIADGTLPIFMAPEKADAVARPILEGMAKAGRQADLARFDIAPYTKIRVGSDLQACRDAVKPELALYIGGMGARGKNFYNDYVKRLGYEAAAAAIQDLYLDGRRREAAAAVPDALCDEVALLGPPERIRDRLQAWKAVAKEGKVGTLVLTGATVEALRLVAEAVL</sequence>
<keyword evidence="4" id="KW-1185">Reference proteome</keyword>
<organism evidence="3 4">
    <name type="scientific">Caldovatus sediminis</name>
    <dbReference type="NCBI Taxonomy" id="2041189"/>
    <lineage>
        <taxon>Bacteria</taxon>
        <taxon>Pseudomonadati</taxon>
        <taxon>Pseudomonadota</taxon>
        <taxon>Alphaproteobacteria</taxon>
        <taxon>Acetobacterales</taxon>
        <taxon>Roseomonadaceae</taxon>
        <taxon>Caldovatus</taxon>
    </lineage>
</organism>
<protein>
    <submittedName>
        <fullName evidence="3">LLM class F420-dependent oxidoreductase</fullName>
    </submittedName>
</protein>
<dbReference type="AlphaFoldDB" id="A0A8J3ECI1"/>
<dbReference type="Gene3D" id="3.20.20.30">
    <property type="entry name" value="Luciferase-like domain"/>
    <property type="match status" value="1"/>
</dbReference>
<dbReference type="EMBL" id="BMKS01000006">
    <property type="protein sequence ID" value="GGG34447.1"/>
    <property type="molecule type" value="Genomic_DNA"/>
</dbReference>
<dbReference type="InterPro" id="IPR050564">
    <property type="entry name" value="F420-G6PD/mer"/>
</dbReference>
<evidence type="ECO:0000313" key="3">
    <source>
        <dbReference type="EMBL" id="GGG34447.1"/>
    </source>
</evidence>
<gene>
    <name evidence="3" type="ORF">GCM10010964_22970</name>
</gene>
<reference evidence="3 4" key="1">
    <citation type="journal article" date="2014" name="Int. J. Syst. Evol. Microbiol.">
        <title>Complete genome sequence of Corynebacterium casei LMG S-19264T (=DSM 44701T), isolated from a smear-ripened cheese.</title>
        <authorList>
            <consortium name="US DOE Joint Genome Institute (JGI-PGF)"/>
            <person name="Walter F."/>
            <person name="Albersmeier A."/>
            <person name="Kalinowski J."/>
            <person name="Ruckert C."/>
        </authorList>
    </citation>
    <scope>NUCLEOTIDE SEQUENCE [LARGE SCALE GENOMIC DNA]</scope>
    <source>
        <strain evidence="3 4">CGMCC 1.16330</strain>
    </source>
</reference>
<comment type="caution">
    <text evidence="3">The sequence shown here is derived from an EMBL/GenBank/DDBJ whole genome shotgun (WGS) entry which is preliminary data.</text>
</comment>
<feature type="domain" description="Luciferase-like" evidence="2">
    <location>
        <begin position="14"/>
        <end position="318"/>
    </location>
</feature>
<dbReference type="InterPro" id="IPR036661">
    <property type="entry name" value="Luciferase-like_sf"/>
</dbReference>
<evidence type="ECO:0000313" key="4">
    <source>
        <dbReference type="Proteomes" id="UP000597507"/>
    </source>
</evidence>
<keyword evidence="1" id="KW-0560">Oxidoreductase</keyword>
<accession>A0A8J3ECI1</accession>
<dbReference type="RefSeq" id="WP_188900289.1">
    <property type="nucleotide sequence ID" value="NZ_BMKS01000006.1"/>
</dbReference>
<dbReference type="Pfam" id="PF00296">
    <property type="entry name" value="Bac_luciferase"/>
    <property type="match status" value="1"/>
</dbReference>
<dbReference type="PANTHER" id="PTHR43244">
    <property type="match status" value="1"/>
</dbReference>
<proteinExistence type="predicted"/>
<dbReference type="SUPFAM" id="SSF51679">
    <property type="entry name" value="Bacterial luciferase-like"/>
    <property type="match status" value="1"/>
</dbReference>